<evidence type="ECO:0000313" key="5">
    <source>
        <dbReference type="Proteomes" id="UP000094329"/>
    </source>
</evidence>
<gene>
    <name evidence="4" type="ORF">BGC07_11470</name>
</gene>
<reference evidence="4 5" key="1">
    <citation type="submission" date="2016-08" db="EMBL/GenBank/DDBJ databases">
        <title>Draft genome sequence of Candidatus Piscirickettsia litoralis, from seawater.</title>
        <authorList>
            <person name="Wan X."/>
            <person name="Lee A.J."/>
            <person name="Hou S."/>
            <person name="Donachie S.P."/>
        </authorList>
    </citation>
    <scope>NUCLEOTIDE SEQUENCE [LARGE SCALE GENOMIC DNA]</scope>
    <source>
        <strain evidence="4 5">Y2</strain>
    </source>
</reference>
<dbReference type="Proteomes" id="UP000094329">
    <property type="component" value="Unassembled WGS sequence"/>
</dbReference>
<evidence type="ECO:0000259" key="3">
    <source>
        <dbReference type="Pfam" id="PF00582"/>
    </source>
</evidence>
<evidence type="ECO:0000256" key="1">
    <source>
        <dbReference type="ARBA" id="ARBA00008791"/>
    </source>
</evidence>
<keyword evidence="5" id="KW-1185">Reference proteome</keyword>
<comment type="similarity">
    <text evidence="1 2">Belongs to the universal stress protein A family.</text>
</comment>
<dbReference type="InterPro" id="IPR006015">
    <property type="entry name" value="Universal_stress_UspA"/>
</dbReference>
<accession>A0ABX3A4H9</accession>
<protein>
    <recommendedName>
        <fullName evidence="2">Universal stress protein</fullName>
    </recommendedName>
</protein>
<keyword evidence="2" id="KW-0963">Cytoplasm</keyword>
<dbReference type="EMBL" id="MDTU01000001">
    <property type="protein sequence ID" value="ODN43425.1"/>
    <property type="molecule type" value="Genomic_DNA"/>
</dbReference>
<dbReference type="Gene3D" id="3.40.50.620">
    <property type="entry name" value="HUPs"/>
    <property type="match status" value="1"/>
</dbReference>
<dbReference type="Pfam" id="PF00582">
    <property type="entry name" value="Usp"/>
    <property type="match status" value="1"/>
</dbReference>
<dbReference type="PANTHER" id="PTHR46268">
    <property type="entry name" value="STRESS RESPONSE PROTEIN NHAX"/>
    <property type="match status" value="1"/>
</dbReference>
<dbReference type="PIRSF" id="PIRSF006276">
    <property type="entry name" value="UspA"/>
    <property type="match status" value="1"/>
</dbReference>
<dbReference type="InterPro" id="IPR014729">
    <property type="entry name" value="Rossmann-like_a/b/a_fold"/>
</dbReference>
<dbReference type="InterPro" id="IPR006016">
    <property type="entry name" value="UspA"/>
</dbReference>
<dbReference type="PANTHER" id="PTHR46268:SF6">
    <property type="entry name" value="UNIVERSAL STRESS PROTEIN UP12"/>
    <property type="match status" value="1"/>
</dbReference>
<dbReference type="PRINTS" id="PR01438">
    <property type="entry name" value="UNVRSLSTRESS"/>
</dbReference>
<comment type="subcellular location">
    <subcellularLocation>
        <location evidence="2">Cytoplasm</location>
    </subcellularLocation>
</comment>
<evidence type="ECO:0000313" key="4">
    <source>
        <dbReference type="EMBL" id="ODN43425.1"/>
    </source>
</evidence>
<comment type="caution">
    <text evidence="4">The sequence shown here is derived from an EMBL/GenBank/DDBJ whole genome shotgun (WGS) entry which is preliminary data.</text>
</comment>
<name>A0ABX3A4H9_9GAMM</name>
<sequence length="142" mass="15749">MTKRYQHVLYATDLNDKSNSAAEEAQSLAELFNAKFSLLHVVRPIATTYGYIGDYELERQLMKEAKTQMVKLGDQLGVGEENLHLVEGYPKEDIIEFSDEIGADLIVLNGHRHHFLGTLGSVANAVANKSNCDVLVLASEKN</sequence>
<proteinExistence type="inferred from homology"/>
<dbReference type="CDD" id="cd00293">
    <property type="entry name" value="USP-like"/>
    <property type="match status" value="1"/>
</dbReference>
<dbReference type="RefSeq" id="WP_069313222.1">
    <property type="nucleotide sequence ID" value="NZ_MDTU01000001.1"/>
</dbReference>
<feature type="domain" description="UspA" evidence="3">
    <location>
        <begin position="5"/>
        <end position="137"/>
    </location>
</feature>
<organism evidence="4 5">
    <name type="scientific">Piscirickettsia litoralis</name>
    <dbReference type="NCBI Taxonomy" id="1891921"/>
    <lineage>
        <taxon>Bacteria</taxon>
        <taxon>Pseudomonadati</taxon>
        <taxon>Pseudomonadota</taxon>
        <taxon>Gammaproteobacteria</taxon>
        <taxon>Thiotrichales</taxon>
        <taxon>Piscirickettsiaceae</taxon>
        <taxon>Piscirickettsia</taxon>
    </lineage>
</organism>
<dbReference type="SUPFAM" id="SSF52402">
    <property type="entry name" value="Adenine nucleotide alpha hydrolases-like"/>
    <property type="match status" value="1"/>
</dbReference>
<evidence type="ECO:0000256" key="2">
    <source>
        <dbReference type="PIRNR" id="PIRNR006276"/>
    </source>
</evidence>